<evidence type="ECO:0000256" key="5">
    <source>
        <dbReference type="ARBA" id="ARBA00038437"/>
    </source>
</evidence>
<feature type="compositionally biased region" description="Basic and acidic residues" evidence="7">
    <location>
        <begin position="607"/>
        <end position="616"/>
    </location>
</feature>
<reference evidence="10 11" key="1">
    <citation type="submission" date="2021-03" db="EMBL/GenBank/DDBJ databases">
        <title>The complete genome sequence of Acetobacter suratthaniensis TBRC 1719.</title>
        <authorList>
            <person name="Charoenyingcharoen P."/>
            <person name="Yukphan P."/>
        </authorList>
    </citation>
    <scope>NUCLEOTIDE SEQUENCE [LARGE SCALE GENOMIC DNA]</scope>
    <source>
        <strain evidence="10 11">TBRC 1719</strain>
    </source>
</reference>
<feature type="region of interest" description="Disordered" evidence="7">
    <location>
        <begin position="547"/>
        <end position="637"/>
    </location>
</feature>
<dbReference type="Gene3D" id="3.40.50.300">
    <property type="entry name" value="P-loop containing nucleotide triphosphate hydrolases"/>
    <property type="match status" value="2"/>
</dbReference>
<dbReference type="InterPro" id="IPR012677">
    <property type="entry name" value="Nucleotide-bd_a/b_plait_sf"/>
</dbReference>
<accession>A0ABS3LLH6</accession>
<dbReference type="CDD" id="cd12252">
    <property type="entry name" value="RRM_DbpA"/>
    <property type="match status" value="1"/>
</dbReference>
<keyword evidence="11" id="KW-1185">Reference proteome</keyword>
<dbReference type="EMBL" id="JAFVMG010000005">
    <property type="protein sequence ID" value="MBO1328221.1"/>
    <property type="molecule type" value="Genomic_DNA"/>
</dbReference>
<evidence type="ECO:0000256" key="6">
    <source>
        <dbReference type="RuleBase" id="RU000492"/>
    </source>
</evidence>
<dbReference type="CDD" id="cd00268">
    <property type="entry name" value="DEADc"/>
    <property type="match status" value="1"/>
</dbReference>
<dbReference type="Pfam" id="PF00271">
    <property type="entry name" value="Helicase_C"/>
    <property type="match status" value="1"/>
</dbReference>
<proteinExistence type="inferred from homology"/>
<dbReference type="InterPro" id="IPR050079">
    <property type="entry name" value="DEAD_box_RNA_helicase"/>
</dbReference>
<comment type="caution">
    <text evidence="10">The sequence shown here is derived from an EMBL/GenBank/DDBJ whole genome shotgun (WGS) entry which is preliminary data.</text>
</comment>
<dbReference type="PROSITE" id="PS00039">
    <property type="entry name" value="DEAD_ATP_HELICASE"/>
    <property type="match status" value="1"/>
</dbReference>
<dbReference type="SMART" id="SM00487">
    <property type="entry name" value="DEXDc"/>
    <property type="match status" value="1"/>
</dbReference>
<feature type="compositionally biased region" description="Gly residues" evidence="7">
    <location>
        <begin position="565"/>
        <end position="584"/>
    </location>
</feature>
<keyword evidence="4 6" id="KW-0067">ATP-binding</keyword>
<dbReference type="SUPFAM" id="SSF52540">
    <property type="entry name" value="P-loop containing nucleoside triphosphate hydrolases"/>
    <property type="match status" value="1"/>
</dbReference>
<evidence type="ECO:0000313" key="10">
    <source>
        <dbReference type="EMBL" id="MBO1328221.1"/>
    </source>
</evidence>
<dbReference type="InterPro" id="IPR027417">
    <property type="entry name" value="P-loop_NTPase"/>
</dbReference>
<feature type="region of interest" description="Disordered" evidence="7">
    <location>
        <begin position="388"/>
        <end position="421"/>
    </location>
</feature>
<keyword evidence="2 6" id="KW-0378">Hydrolase</keyword>
<gene>
    <name evidence="10" type="ORF">J2D75_06990</name>
</gene>
<evidence type="ECO:0000259" key="8">
    <source>
        <dbReference type="PROSITE" id="PS51192"/>
    </source>
</evidence>
<comment type="similarity">
    <text evidence="5 6">Belongs to the DEAD box helicase family.</text>
</comment>
<dbReference type="Pfam" id="PF03880">
    <property type="entry name" value="DbpA"/>
    <property type="match status" value="1"/>
</dbReference>
<dbReference type="SMART" id="SM00490">
    <property type="entry name" value="HELICc"/>
    <property type="match status" value="1"/>
</dbReference>
<evidence type="ECO:0000256" key="7">
    <source>
        <dbReference type="SAM" id="MobiDB-lite"/>
    </source>
</evidence>
<feature type="domain" description="Helicase ATP-binding" evidence="8">
    <location>
        <begin position="30"/>
        <end position="206"/>
    </location>
</feature>
<feature type="region of interest" description="Disordered" evidence="7">
    <location>
        <begin position="452"/>
        <end position="486"/>
    </location>
</feature>
<evidence type="ECO:0000256" key="3">
    <source>
        <dbReference type="ARBA" id="ARBA00022806"/>
    </source>
</evidence>
<dbReference type="InterPro" id="IPR001650">
    <property type="entry name" value="Helicase_C-like"/>
</dbReference>
<dbReference type="PANTHER" id="PTHR47959">
    <property type="entry name" value="ATP-DEPENDENT RNA HELICASE RHLE-RELATED"/>
    <property type="match status" value="1"/>
</dbReference>
<dbReference type="Gene3D" id="3.30.70.330">
    <property type="match status" value="1"/>
</dbReference>
<dbReference type="InterPro" id="IPR005580">
    <property type="entry name" value="DbpA/CsdA_RNA-bd_dom"/>
</dbReference>
<dbReference type="PANTHER" id="PTHR47959:SF1">
    <property type="entry name" value="ATP-DEPENDENT RNA HELICASE DBPA"/>
    <property type="match status" value="1"/>
</dbReference>
<evidence type="ECO:0000256" key="2">
    <source>
        <dbReference type="ARBA" id="ARBA00022801"/>
    </source>
</evidence>
<sequence>MPFQNAPAPLARALSARGFEAPTPVQAAVVAPEALGRDLLVSARTGSGKTVAFGLALADTLLAGAERCPPAPTPLALVIAPTRELALQVKNELEWLYAETGARIVSCVGGMEPRREASALARGCHIVVGTPGRLCDHLRRGNLDLSELRAVVLDEADEMLDLGFREELETLLDAAPKTRRTLLFSATIAREIVALARRYQNDALRLDTMGGNAPHSDITYRAVLANQPDMAAAVVNVLRLEEARTAIVFCHTREAVRQLQAILTERGFSSVAISGDLGQNERSRAIESLRHGQARVCVATDVAARGIDIPELGLVIHASLPSSPATLLHRSGRTGRAGRKGTCVLLVPPARKRMAERLLQAAKVEADWAGVPDRAAINQADAERLLNAPFLNTTPKDQTPDDEAAVTDEAATPAPRHDPSLPLVDRLVATHAPEQLAQALVGLWQKSLPEPMPVRVITPDTPRTRPARDDAGFERGERTPRERGPAMQGSWFRLSVGRADRADPKWLVPMLCKLGGIRKQDIGAIRIAGDHTLVEIAQDKAERFASCASATDPDEISIEPARAPAGGGGSHGGGGGRGGAGGRPPRGPNRGFERKREEAPWGNAERGGAEGGERKPSKPRAAGKPSKGPSSRKRKSP</sequence>
<dbReference type="RefSeq" id="WP_207854058.1">
    <property type="nucleotide sequence ID" value="NZ_JAFVMG010000005.1"/>
</dbReference>
<organism evidence="10 11">
    <name type="scientific">Acetobacter suratthaniensis</name>
    <dbReference type="NCBI Taxonomy" id="1502841"/>
    <lineage>
        <taxon>Bacteria</taxon>
        <taxon>Pseudomonadati</taxon>
        <taxon>Pseudomonadota</taxon>
        <taxon>Alphaproteobacteria</taxon>
        <taxon>Acetobacterales</taxon>
        <taxon>Acetobacteraceae</taxon>
        <taxon>Acetobacter</taxon>
    </lineage>
</organism>
<evidence type="ECO:0000259" key="9">
    <source>
        <dbReference type="PROSITE" id="PS51194"/>
    </source>
</evidence>
<evidence type="ECO:0000256" key="4">
    <source>
        <dbReference type="ARBA" id="ARBA00022840"/>
    </source>
</evidence>
<evidence type="ECO:0000313" key="11">
    <source>
        <dbReference type="Proteomes" id="UP000664399"/>
    </source>
</evidence>
<feature type="domain" description="Helicase C-terminal" evidence="9">
    <location>
        <begin position="233"/>
        <end position="379"/>
    </location>
</feature>
<dbReference type="PROSITE" id="PS51194">
    <property type="entry name" value="HELICASE_CTER"/>
    <property type="match status" value="1"/>
</dbReference>
<dbReference type="CDD" id="cd18787">
    <property type="entry name" value="SF2_C_DEAD"/>
    <property type="match status" value="1"/>
</dbReference>
<dbReference type="Pfam" id="PF00270">
    <property type="entry name" value="DEAD"/>
    <property type="match status" value="1"/>
</dbReference>
<keyword evidence="3 6" id="KW-0347">Helicase</keyword>
<dbReference type="InterPro" id="IPR014001">
    <property type="entry name" value="Helicase_ATP-bd"/>
</dbReference>
<dbReference type="InterPro" id="IPR000629">
    <property type="entry name" value="RNA-helicase_DEAD-box_CS"/>
</dbReference>
<dbReference type="InterPro" id="IPR044742">
    <property type="entry name" value="DEAD/DEAH_RhlB"/>
</dbReference>
<keyword evidence="1 6" id="KW-0547">Nucleotide-binding</keyword>
<dbReference type="GO" id="GO:0004386">
    <property type="term" value="F:helicase activity"/>
    <property type="evidence" value="ECO:0007669"/>
    <property type="project" value="UniProtKB-KW"/>
</dbReference>
<dbReference type="PROSITE" id="PS51192">
    <property type="entry name" value="HELICASE_ATP_BIND_1"/>
    <property type="match status" value="1"/>
</dbReference>
<feature type="compositionally biased region" description="Basic and acidic residues" evidence="7">
    <location>
        <begin position="462"/>
        <end position="484"/>
    </location>
</feature>
<dbReference type="Proteomes" id="UP000664399">
    <property type="component" value="Unassembled WGS sequence"/>
</dbReference>
<protein>
    <submittedName>
        <fullName evidence="10">DEAD/DEAH box helicase</fullName>
    </submittedName>
</protein>
<dbReference type="InterPro" id="IPR011545">
    <property type="entry name" value="DEAD/DEAH_box_helicase_dom"/>
</dbReference>
<name>A0ABS3LLH6_9PROT</name>
<evidence type="ECO:0000256" key="1">
    <source>
        <dbReference type="ARBA" id="ARBA00022741"/>
    </source>
</evidence>